<feature type="chain" id="PRO_5021761414" description="SGNH/GDSL hydrolase family protein" evidence="1">
    <location>
        <begin position="21"/>
        <end position="267"/>
    </location>
</feature>
<dbReference type="SUPFAM" id="SSF52266">
    <property type="entry name" value="SGNH hydrolase"/>
    <property type="match status" value="1"/>
</dbReference>
<sequence length="267" mass="28356">MSIRIVLLCCLLCCIGVADATRPTQRVLLIGNSLIYTRNVPGLLRALAASQAEGPLIETATFVAPGGTLAERWKDGAAAEALRAGRWDVVVLQERGGLLACMASAEERPQTECRASLRAHRQFAELAQSRGARVLLFGTWGPDSNWQQKLDRGLAATTRSTGAEAIELGAMLRAQARRQPSPPMLTDGVHASLEGAVLIAARLYRSITGRAVSAADLELDFALLPANARIRPDMLMEQQPQLAGDGEPLHVPANSIAALLAVANAAP</sequence>
<feature type="signal peptide" evidence="1">
    <location>
        <begin position="1"/>
        <end position="20"/>
    </location>
</feature>
<dbReference type="RefSeq" id="WP_144899500.1">
    <property type="nucleotide sequence ID" value="NZ_VLKN01000004.1"/>
</dbReference>
<evidence type="ECO:0000256" key="1">
    <source>
        <dbReference type="SAM" id="SignalP"/>
    </source>
</evidence>
<organism evidence="2 3">
    <name type="scientific">Luteimonas cucumeris</name>
    <dbReference type="NCBI Taxonomy" id="985012"/>
    <lineage>
        <taxon>Bacteria</taxon>
        <taxon>Pseudomonadati</taxon>
        <taxon>Pseudomonadota</taxon>
        <taxon>Gammaproteobacteria</taxon>
        <taxon>Lysobacterales</taxon>
        <taxon>Lysobacteraceae</taxon>
        <taxon>Luteimonas</taxon>
    </lineage>
</organism>
<dbReference type="InterPro" id="IPR036514">
    <property type="entry name" value="SGNH_hydro_sf"/>
</dbReference>
<gene>
    <name evidence="2" type="ORF">IP90_02021</name>
</gene>
<name>A0A562L5H6_9GAMM</name>
<dbReference type="CDD" id="cd00229">
    <property type="entry name" value="SGNH_hydrolase"/>
    <property type="match status" value="1"/>
</dbReference>
<protein>
    <recommendedName>
        <fullName evidence="4">SGNH/GDSL hydrolase family protein</fullName>
    </recommendedName>
</protein>
<comment type="caution">
    <text evidence="2">The sequence shown here is derived from an EMBL/GenBank/DDBJ whole genome shotgun (WGS) entry which is preliminary data.</text>
</comment>
<dbReference type="Proteomes" id="UP000315167">
    <property type="component" value="Unassembled WGS sequence"/>
</dbReference>
<keyword evidence="1" id="KW-0732">Signal</keyword>
<reference evidence="2 3" key="1">
    <citation type="journal article" date="2015" name="Stand. Genomic Sci.">
        <title>Genomic Encyclopedia of Bacterial and Archaeal Type Strains, Phase III: the genomes of soil and plant-associated and newly described type strains.</title>
        <authorList>
            <person name="Whitman W.B."/>
            <person name="Woyke T."/>
            <person name="Klenk H.P."/>
            <person name="Zhou Y."/>
            <person name="Lilburn T.G."/>
            <person name="Beck B.J."/>
            <person name="De Vos P."/>
            <person name="Vandamme P."/>
            <person name="Eisen J.A."/>
            <person name="Garrity G."/>
            <person name="Hugenholtz P."/>
            <person name="Kyrpides N.C."/>
        </authorList>
    </citation>
    <scope>NUCLEOTIDE SEQUENCE [LARGE SCALE GENOMIC DNA]</scope>
    <source>
        <strain evidence="2 3">CGMCC 1.10821</strain>
    </source>
</reference>
<accession>A0A562L5H6</accession>
<dbReference type="OrthoDB" id="9792428at2"/>
<evidence type="ECO:0008006" key="4">
    <source>
        <dbReference type="Google" id="ProtNLM"/>
    </source>
</evidence>
<proteinExistence type="predicted"/>
<dbReference type="AlphaFoldDB" id="A0A562L5H6"/>
<dbReference type="GO" id="GO:0016788">
    <property type="term" value="F:hydrolase activity, acting on ester bonds"/>
    <property type="evidence" value="ECO:0007669"/>
    <property type="project" value="UniProtKB-ARBA"/>
</dbReference>
<dbReference type="EMBL" id="VLKN01000004">
    <property type="protein sequence ID" value="TWI02920.1"/>
    <property type="molecule type" value="Genomic_DNA"/>
</dbReference>
<dbReference type="Gene3D" id="3.40.50.1110">
    <property type="entry name" value="SGNH hydrolase"/>
    <property type="match status" value="1"/>
</dbReference>
<evidence type="ECO:0000313" key="3">
    <source>
        <dbReference type="Proteomes" id="UP000315167"/>
    </source>
</evidence>
<evidence type="ECO:0000313" key="2">
    <source>
        <dbReference type="EMBL" id="TWI02920.1"/>
    </source>
</evidence>
<keyword evidence="3" id="KW-1185">Reference proteome</keyword>